<keyword evidence="2" id="KW-0539">Nucleus</keyword>
<dbReference type="GO" id="GO:0005634">
    <property type="term" value="C:nucleus"/>
    <property type="evidence" value="ECO:0007669"/>
    <property type="project" value="UniProtKB-SubCell"/>
</dbReference>
<dbReference type="InterPro" id="IPR016024">
    <property type="entry name" value="ARM-type_fold"/>
</dbReference>
<dbReference type="PANTHER" id="PTHR23424:SF23">
    <property type="entry name" value="PROTEIN SAAL1"/>
    <property type="match status" value="1"/>
</dbReference>
<proteinExistence type="inferred from homology"/>
<name>A0A8H7R9C8_9FUNG</name>
<dbReference type="InterPro" id="IPR052464">
    <property type="entry name" value="Synovial_Prolif_Regulator"/>
</dbReference>
<gene>
    <name evidence="4" type="ORF">INT47_003764</name>
</gene>
<sequence length="336" mass="37822">MSANDLTVVAPIMKRILDEVVNNSLDSTSSSNPDDDTPFERSLCAAWDVCTVQDYAAALVHSQFHRVLLKVVTMTSRIRTRELAMGTLANLACHWASGIGPLLLDDMDILKLCRSILWNENDARVLLETTRLLNTFLSCSIDTSHQTVIEHDNLTEFLTPVPMAPSIFHQYTLIICNTLYSELLLNSLELMTRIVVYTNAITHSITRRRQRLMQHDHTQTTNDDDDDDRHQFMDKSDTLALVTWGAERLEEEGRGVGIGMGFHRGVAKNVMHLLWALLAYNQVGITDCGPEMTHGLGQSMSRLVSYIQEDEMDTRVEDEDIQNLAQALNTKLSMAS</sequence>
<dbReference type="Proteomes" id="UP000603453">
    <property type="component" value="Unassembled WGS sequence"/>
</dbReference>
<evidence type="ECO:0000256" key="3">
    <source>
        <dbReference type="ARBA" id="ARBA00038401"/>
    </source>
</evidence>
<protein>
    <submittedName>
        <fullName evidence="4">Uncharacterized protein</fullName>
    </submittedName>
</protein>
<evidence type="ECO:0000256" key="1">
    <source>
        <dbReference type="ARBA" id="ARBA00004123"/>
    </source>
</evidence>
<comment type="caution">
    <text evidence="4">The sequence shown here is derived from an EMBL/GenBank/DDBJ whole genome shotgun (WGS) entry which is preliminary data.</text>
</comment>
<comment type="subcellular location">
    <subcellularLocation>
        <location evidence="1">Nucleus</location>
    </subcellularLocation>
</comment>
<evidence type="ECO:0000256" key="2">
    <source>
        <dbReference type="ARBA" id="ARBA00023242"/>
    </source>
</evidence>
<evidence type="ECO:0000313" key="4">
    <source>
        <dbReference type="EMBL" id="KAG2206115.1"/>
    </source>
</evidence>
<dbReference type="SUPFAM" id="SSF48371">
    <property type="entry name" value="ARM repeat"/>
    <property type="match status" value="1"/>
</dbReference>
<dbReference type="EMBL" id="JAEPRD010000032">
    <property type="protein sequence ID" value="KAG2206115.1"/>
    <property type="molecule type" value="Genomic_DNA"/>
</dbReference>
<organism evidence="4 5">
    <name type="scientific">Mucor saturninus</name>
    <dbReference type="NCBI Taxonomy" id="64648"/>
    <lineage>
        <taxon>Eukaryota</taxon>
        <taxon>Fungi</taxon>
        <taxon>Fungi incertae sedis</taxon>
        <taxon>Mucoromycota</taxon>
        <taxon>Mucoromycotina</taxon>
        <taxon>Mucoromycetes</taxon>
        <taxon>Mucorales</taxon>
        <taxon>Mucorineae</taxon>
        <taxon>Mucoraceae</taxon>
        <taxon>Mucor</taxon>
    </lineage>
</organism>
<keyword evidence="5" id="KW-1185">Reference proteome</keyword>
<dbReference type="PANTHER" id="PTHR23424">
    <property type="entry name" value="SERUM AMYLOID A"/>
    <property type="match status" value="1"/>
</dbReference>
<evidence type="ECO:0000313" key="5">
    <source>
        <dbReference type="Proteomes" id="UP000603453"/>
    </source>
</evidence>
<dbReference type="AlphaFoldDB" id="A0A8H7R9C8"/>
<accession>A0A8H7R9C8</accession>
<dbReference type="OrthoDB" id="2156856at2759"/>
<reference evidence="4" key="1">
    <citation type="submission" date="2020-12" db="EMBL/GenBank/DDBJ databases">
        <title>Metabolic potential, ecology and presence of endohyphal bacteria is reflected in genomic diversity of Mucoromycotina.</title>
        <authorList>
            <person name="Muszewska A."/>
            <person name="Okrasinska A."/>
            <person name="Steczkiewicz K."/>
            <person name="Drgas O."/>
            <person name="Orlowska M."/>
            <person name="Perlinska-Lenart U."/>
            <person name="Aleksandrzak-Piekarczyk T."/>
            <person name="Szatraj K."/>
            <person name="Zielenkiewicz U."/>
            <person name="Pilsyk S."/>
            <person name="Malc E."/>
            <person name="Mieczkowski P."/>
            <person name="Kruszewska J.S."/>
            <person name="Biernat P."/>
            <person name="Pawlowska J."/>
        </authorList>
    </citation>
    <scope>NUCLEOTIDE SEQUENCE</scope>
    <source>
        <strain evidence="4">WA0000017839</strain>
    </source>
</reference>
<comment type="similarity">
    <text evidence="3">Belongs to the SAAL1 family.</text>
</comment>